<evidence type="ECO:0000313" key="4">
    <source>
        <dbReference type="Proteomes" id="UP000636800"/>
    </source>
</evidence>
<organism evidence="3 5">
    <name type="scientific">Vanilla planifolia</name>
    <name type="common">Vanilla</name>
    <dbReference type="NCBI Taxonomy" id="51239"/>
    <lineage>
        <taxon>Eukaryota</taxon>
        <taxon>Viridiplantae</taxon>
        <taxon>Streptophyta</taxon>
        <taxon>Embryophyta</taxon>
        <taxon>Tracheophyta</taxon>
        <taxon>Spermatophyta</taxon>
        <taxon>Magnoliopsida</taxon>
        <taxon>Liliopsida</taxon>
        <taxon>Asparagales</taxon>
        <taxon>Orchidaceae</taxon>
        <taxon>Vanilloideae</taxon>
        <taxon>Vanilleae</taxon>
        <taxon>Vanilla</taxon>
    </lineage>
</organism>
<evidence type="ECO:0000313" key="2">
    <source>
        <dbReference type="EMBL" id="KAG0499524.1"/>
    </source>
</evidence>
<feature type="region of interest" description="Disordered" evidence="1">
    <location>
        <begin position="51"/>
        <end position="86"/>
    </location>
</feature>
<dbReference type="EMBL" id="JADCNL010000001">
    <property type="protein sequence ID" value="KAG0499524.1"/>
    <property type="molecule type" value="Genomic_DNA"/>
</dbReference>
<dbReference type="Proteomes" id="UP000639772">
    <property type="component" value="Chromosome 1"/>
</dbReference>
<reference evidence="4 5" key="1">
    <citation type="journal article" date="2020" name="Nat. Food">
        <title>A phased Vanilla planifolia genome enables genetic improvement of flavour and production.</title>
        <authorList>
            <person name="Hasing T."/>
            <person name="Tang H."/>
            <person name="Brym M."/>
            <person name="Khazi F."/>
            <person name="Huang T."/>
            <person name="Chambers A.H."/>
        </authorList>
    </citation>
    <scope>NUCLEOTIDE SEQUENCE [LARGE SCALE GENOMIC DNA]</scope>
    <source>
        <tissue evidence="3">Leaf</tissue>
    </source>
</reference>
<sequence>MEIFETRKLQEGLKVAAALMVSTSEILLLLPENPVCPLDSVFAASVCVSKRPQRTGQKQAAAKEERKGRGKAEKREPSEVRPTPTRHLALSHSAVQRTAQQPVFTSQKGLSVSVAFPDCIRLLSLLAP</sequence>
<evidence type="ECO:0000256" key="1">
    <source>
        <dbReference type="SAM" id="MobiDB-lite"/>
    </source>
</evidence>
<proteinExistence type="predicted"/>
<dbReference type="AlphaFoldDB" id="A0A835S4D3"/>
<evidence type="ECO:0000313" key="3">
    <source>
        <dbReference type="EMBL" id="KAG0503736.1"/>
    </source>
</evidence>
<protein>
    <submittedName>
        <fullName evidence="3">Uncharacterized protein</fullName>
    </submittedName>
</protein>
<name>A0A835S4D3_VANPL</name>
<comment type="caution">
    <text evidence="3">The sequence shown here is derived from an EMBL/GenBank/DDBJ whole genome shotgun (WGS) entry which is preliminary data.</text>
</comment>
<evidence type="ECO:0000313" key="5">
    <source>
        <dbReference type="Proteomes" id="UP000639772"/>
    </source>
</evidence>
<gene>
    <name evidence="3" type="ORF">HPP92_003808</name>
    <name evidence="2" type="ORF">HPP92_004215</name>
</gene>
<keyword evidence="4" id="KW-1185">Reference proteome</keyword>
<dbReference type="EMBL" id="JADCNM010000001">
    <property type="protein sequence ID" value="KAG0503736.1"/>
    <property type="molecule type" value="Genomic_DNA"/>
</dbReference>
<accession>A0A835S4D3</accession>
<dbReference type="Proteomes" id="UP000636800">
    <property type="component" value="Chromosome 1"/>
</dbReference>
<feature type="compositionally biased region" description="Basic and acidic residues" evidence="1">
    <location>
        <begin position="61"/>
        <end position="79"/>
    </location>
</feature>